<evidence type="ECO:0000256" key="4">
    <source>
        <dbReference type="ARBA" id="ARBA00022679"/>
    </source>
</evidence>
<evidence type="ECO:0000256" key="2">
    <source>
        <dbReference type="ARBA" id="ARBA00012980"/>
    </source>
</evidence>
<dbReference type="GO" id="GO:0004798">
    <property type="term" value="F:dTMP kinase activity"/>
    <property type="evidence" value="ECO:0007669"/>
    <property type="project" value="UniProtKB-UniRule"/>
</dbReference>
<evidence type="ECO:0000256" key="10">
    <source>
        <dbReference type="HAMAP-Rule" id="MF_00165"/>
    </source>
</evidence>
<dbReference type="GO" id="GO:0005829">
    <property type="term" value="C:cytosol"/>
    <property type="evidence" value="ECO:0007669"/>
    <property type="project" value="TreeGrafter"/>
</dbReference>
<evidence type="ECO:0000313" key="12">
    <source>
        <dbReference type="EMBL" id="SEO47096.1"/>
    </source>
</evidence>
<keyword evidence="5 10" id="KW-0545">Nucleotide biosynthesis</keyword>
<keyword evidence="13" id="KW-1185">Reference proteome</keyword>
<dbReference type="FunFam" id="3.40.50.300:FF:002288">
    <property type="entry name" value="Probable thymidylate kinase"/>
    <property type="match status" value="1"/>
</dbReference>
<keyword evidence="4 10" id="KW-0808">Transferase</keyword>
<dbReference type="CDD" id="cd01672">
    <property type="entry name" value="TMPK"/>
    <property type="match status" value="1"/>
</dbReference>
<evidence type="ECO:0000256" key="8">
    <source>
        <dbReference type="ARBA" id="ARBA00022840"/>
    </source>
</evidence>
<dbReference type="GO" id="GO:0006235">
    <property type="term" value="P:dTTP biosynthetic process"/>
    <property type="evidence" value="ECO:0007669"/>
    <property type="project" value="UniProtKB-UniRule"/>
</dbReference>
<dbReference type="RefSeq" id="WP_091743842.1">
    <property type="nucleotide sequence ID" value="NZ_FODY01000002.1"/>
</dbReference>
<dbReference type="GO" id="GO:0005524">
    <property type="term" value="F:ATP binding"/>
    <property type="evidence" value="ECO:0007669"/>
    <property type="project" value="UniProtKB-UniRule"/>
</dbReference>
<accession>A0A1H8PZ66</accession>
<keyword evidence="8 10" id="KW-0067">ATP-binding</keyword>
<evidence type="ECO:0000256" key="5">
    <source>
        <dbReference type="ARBA" id="ARBA00022727"/>
    </source>
</evidence>
<dbReference type="STRING" id="112903.SAMN04490178_102128"/>
<dbReference type="EC" id="2.7.4.9" evidence="2 10"/>
<comment type="catalytic activity">
    <reaction evidence="9 10">
        <text>dTMP + ATP = dTDP + ADP</text>
        <dbReference type="Rhea" id="RHEA:13517"/>
        <dbReference type="ChEBI" id="CHEBI:30616"/>
        <dbReference type="ChEBI" id="CHEBI:58369"/>
        <dbReference type="ChEBI" id="CHEBI:63528"/>
        <dbReference type="ChEBI" id="CHEBI:456216"/>
        <dbReference type="EC" id="2.7.4.9"/>
    </reaction>
</comment>
<comment type="similarity">
    <text evidence="1 10">Belongs to the thymidylate kinase family.</text>
</comment>
<evidence type="ECO:0000256" key="3">
    <source>
        <dbReference type="ARBA" id="ARBA00017144"/>
    </source>
</evidence>
<evidence type="ECO:0000256" key="6">
    <source>
        <dbReference type="ARBA" id="ARBA00022741"/>
    </source>
</evidence>
<dbReference type="HAMAP" id="MF_00165">
    <property type="entry name" value="Thymidylate_kinase"/>
    <property type="match status" value="1"/>
</dbReference>
<dbReference type="PANTHER" id="PTHR10344">
    <property type="entry name" value="THYMIDYLATE KINASE"/>
    <property type="match status" value="1"/>
</dbReference>
<evidence type="ECO:0000313" key="13">
    <source>
        <dbReference type="Proteomes" id="UP000198847"/>
    </source>
</evidence>
<comment type="caution">
    <text evidence="10">Lacks conserved residue(s) required for the propagation of feature annotation.</text>
</comment>
<dbReference type="InterPro" id="IPR039430">
    <property type="entry name" value="Thymidylate_kin-like_dom"/>
</dbReference>
<dbReference type="GO" id="GO:0006227">
    <property type="term" value="P:dUDP biosynthetic process"/>
    <property type="evidence" value="ECO:0007669"/>
    <property type="project" value="TreeGrafter"/>
</dbReference>
<dbReference type="OrthoDB" id="9774907at2"/>
<sequence>MTGKLIIIEAGDGCGKATQTAKLCRRLEQEGRRVRKVEFPDYQSPSSALIKMYLQGHFGRDAAAVNPYAASTFYAVDRFASYKADWEGFLKAGGIVVCDRYTTSNMVHQAVKLADAAARGSFLDWLWDFEFVKMGLPVPDAVILLDMPPAYSQKLLAERASKAGFAEKDIHEQDQAYLTRCYDCYRQIAERYGWQIVSCVKDETLRSIDDIHEEVYARVAGLLTGADNPG</sequence>
<evidence type="ECO:0000259" key="11">
    <source>
        <dbReference type="Pfam" id="PF02223"/>
    </source>
</evidence>
<keyword evidence="6 10" id="KW-0547">Nucleotide-binding</keyword>
<dbReference type="AlphaFoldDB" id="A0A1H8PZ66"/>
<dbReference type="InterPro" id="IPR018094">
    <property type="entry name" value="Thymidylate_kinase"/>
</dbReference>
<dbReference type="Proteomes" id="UP000198847">
    <property type="component" value="Unassembled WGS sequence"/>
</dbReference>
<dbReference type="Pfam" id="PF02223">
    <property type="entry name" value="Thymidylate_kin"/>
    <property type="match status" value="1"/>
</dbReference>
<keyword evidence="7 10" id="KW-0418">Kinase</keyword>
<dbReference type="InterPro" id="IPR027417">
    <property type="entry name" value="P-loop_NTPase"/>
</dbReference>
<name>A0A1H8PZ66_9FIRM</name>
<organism evidence="12 13">
    <name type="scientific">Propionispora vibrioides</name>
    <dbReference type="NCBI Taxonomy" id="112903"/>
    <lineage>
        <taxon>Bacteria</taxon>
        <taxon>Bacillati</taxon>
        <taxon>Bacillota</taxon>
        <taxon>Negativicutes</taxon>
        <taxon>Selenomonadales</taxon>
        <taxon>Sporomusaceae</taxon>
        <taxon>Propionispora</taxon>
    </lineage>
</organism>
<protein>
    <recommendedName>
        <fullName evidence="3 10">Thymidylate kinase</fullName>
        <ecNumber evidence="2 10">2.7.4.9</ecNumber>
    </recommendedName>
    <alternativeName>
        <fullName evidence="10">dTMP kinase</fullName>
    </alternativeName>
</protein>
<gene>
    <name evidence="10" type="primary">tmk</name>
    <name evidence="12" type="ORF">SAMN04490178_102128</name>
</gene>
<dbReference type="Gene3D" id="3.40.50.300">
    <property type="entry name" value="P-loop containing nucleotide triphosphate hydrolases"/>
    <property type="match status" value="1"/>
</dbReference>
<reference evidence="12 13" key="1">
    <citation type="submission" date="2016-10" db="EMBL/GenBank/DDBJ databases">
        <authorList>
            <person name="de Groot N.N."/>
        </authorList>
    </citation>
    <scope>NUCLEOTIDE SEQUENCE [LARGE SCALE GENOMIC DNA]</scope>
    <source>
        <strain evidence="12 13">DSM 13305</strain>
    </source>
</reference>
<evidence type="ECO:0000256" key="7">
    <source>
        <dbReference type="ARBA" id="ARBA00022777"/>
    </source>
</evidence>
<dbReference type="GO" id="GO:0006233">
    <property type="term" value="P:dTDP biosynthetic process"/>
    <property type="evidence" value="ECO:0007669"/>
    <property type="project" value="InterPro"/>
</dbReference>
<comment type="function">
    <text evidence="10">Phosphorylation of dTMP to form dTDP in both de novo and salvage pathways of dTTP synthesis.</text>
</comment>
<feature type="domain" description="Thymidylate kinase-like" evidence="11">
    <location>
        <begin position="8"/>
        <end position="198"/>
    </location>
</feature>
<dbReference type="PANTHER" id="PTHR10344:SF4">
    <property type="entry name" value="UMP-CMP KINASE 2, MITOCHONDRIAL"/>
    <property type="match status" value="1"/>
</dbReference>
<dbReference type="SUPFAM" id="SSF52540">
    <property type="entry name" value="P-loop containing nucleoside triphosphate hydrolases"/>
    <property type="match status" value="1"/>
</dbReference>
<proteinExistence type="inferred from homology"/>
<dbReference type="EMBL" id="FODY01000002">
    <property type="protein sequence ID" value="SEO47096.1"/>
    <property type="molecule type" value="Genomic_DNA"/>
</dbReference>
<evidence type="ECO:0000256" key="9">
    <source>
        <dbReference type="ARBA" id="ARBA00048743"/>
    </source>
</evidence>
<evidence type="ECO:0000256" key="1">
    <source>
        <dbReference type="ARBA" id="ARBA00009776"/>
    </source>
</evidence>